<feature type="domain" description="BZIP" evidence="6">
    <location>
        <begin position="174"/>
        <end position="237"/>
    </location>
</feature>
<dbReference type="GeneID" id="92014277"/>
<evidence type="ECO:0000259" key="6">
    <source>
        <dbReference type="PROSITE" id="PS50217"/>
    </source>
</evidence>
<feature type="compositionally biased region" description="Basic and acidic residues" evidence="5">
    <location>
        <begin position="175"/>
        <end position="185"/>
    </location>
</feature>
<evidence type="ECO:0000256" key="2">
    <source>
        <dbReference type="ARBA" id="ARBA00023015"/>
    </source>
</evidence>
<dbReference type="SUPFAM" id="SSF57959">
    <property type="entry name" value="Leucine zipper domain"/>
    <property type="match status" value="1"/>
</dbReference>
<keyword evidence="3" id="KW-0804">Transcription</keyword>
<accession>A0ABR3BXV0</accession>
<evidence type="ECO:0000256" key="5">
    <source>
        <dbReference type="SAM" id="MobiDB-lite"/>
    </source>
</evidence>
<dbReference type="InterPro" id="IPR051027">
    <property type="entry name" value="bZIP_transcription_factors"/>
</dbReference>
<keyword evidence="2" id="KW-0805">Transcription regulation</keyword>
<organism evidence="7 8">
    <name type="scientific">Diplodia seriata</name>
    <dbReference type="NCBI Taxonomy" id="420778"/>
    <lineage>
        <taxon>Eukaryota</taxon>
        <taxon>Fungi</taxon>
        <taxon>Dikarya</taxon>
        <taxon>Ascomycota</taxon>
        <taxon>Pezizomycotina</taxon>
        <taxon>Dothideomycetes</taxon>
        <taxon>Dothideomycetes incertae sedis</taxon>
        <taxon>Botryosphaeriales</taxon>
        <taxon>Botryosphaeriaceae</taxon>
        <taxon>Diplodia</taxon>
    </lineage>
</organism>
<gene>
    <name evidence="7" type="ORF">SLS55_010192</name>
</gene>
<comment type="subcellular location">
    <subcellularLocation>
        <location evidence="1">Nucleus</location>
    </subcellularLocation>
</comment>
<dbReference type="EMBL" id="JAJVCZ030000012">
    <property type="protein sequence ID" value="KAL0253220.1"/>
    <property type="molecule type" value="Genomic_DNA"/>
</dbReference>
<evidence type="ECO:0000313" key="8">
    <source>
        <dbReference type="Proteomes" id="UP001430584"/>
    </source>
</evidence>
<evidence type="ECO:0000256" key="1">
    <source>
        <dbReference type="ARBA" id="ARBA00004123"/>
    </source>
</evidence>
<dbReference type="RefSeq" id="XP_066627864.1">
    <property type="nucleotide sequence ID" value="XM_066781581.1"/>
</dbReference>
<protein>
    <recommendedName>
        <fullName evidence="6">BZIP domain-containing protein</fullName>
    </recommendedName>
</protein>
<name>A0ABR3BXV0_9PEZI</name>
<dbReference type="PROSITE" id="PS50217">
    <property type="entry name" value="BZIP"/>
    <property type="match status" value="1"/>
</dbReference>
<dbReference type="InterPro" id="IPR046347">
    <property type="entry name" value="bZIP_sf"/>
</dbReference>
<evidence type="ECO:0000313" key="7">
    <source>
        <dbReference type="EMBL" id="KAL0253220.1"/>
    </source>
</evidence>
<evidence type="ECO:0000256" key="3">
    <source>
        <dbReference type="ARBA" id="ARBA00023163"/>
    </source>
</evidence>
<keyword evidence="4" id="KW-0539">Nucleus</keyword>
<dbReference type="PRINTS" id="PR00041">
    <property type="entry name" value="LEUZIPPRCREB"/>
</dbReference>
<proteinExistence type="predicted"/>
<evidence type="ECO:0000256" key="4">
    <source>
        <dbReference type="ARBA" id="ARBA00023242"/>
    </source>
</evidence>
<dbReference type="Proteomes" id="UP001430584">
    <property type="component" value="Unassembled WGS sequence"/>
</dbReference>
<sequence length="275" mass="29842">MASIVGASNISLPPSEAFRPEFDDGADPTLLSDPFAGIFDEVFFSKPSNPPPVGPGEGFAAQLNGQDAGIPADDSARRDSGCILSPYHLDDDPLLKTTASPADATTSPETTTTTTTTTSCDPGQHQPSDQPPPPDSASNARKRPYTGNPNTKRQQRRRYPSPPRSSANDTPSARARREANLEKNRTAATRCREKRKTWTARLEDRHRQLSGQNRLLRAELAGLHDAVYGLKELVLRHADCGFRPVDEYVAREAERVRDRARGGGGRSSAEGLPES</sequence>
<dbReference type="SMART" id="SM00338">
    <property type="entry name" value="BRLZ"/>
    <property type="match status" value="1"/>
</dbReference>
<feature type="compositionally biased region" description="Low complexity" evidence="5">
    <location>
        <begin position="97"/>
        <end position="128"/>
    </location>
</feature>
<dbReference type="Gene3D" id="1.20.5.170">
    <property type="match status" value="1"/>
</dbReference>
<feature type="region of interest" description="Disordered" evidence="5">
    <location>
        <begin position="46"/>
        <end position="194"/>
    </location>
</feature>
<feature type="region of interest" description="Disordered" evidence="5">
    <location>
        <begin position="253"/>
        <end position="275"/>
    </location>
</feature>
<comment type="caution">
    <text evidence="7">The sequence shown here is derived from an EMBL/GenBank/DDBJ whole genome shotgun (WGS) entry which is preliminary data.</text>
</comment>
<reference evidence="7 8" key="1">
    <citation type="submission" date="2024-02" db="EMBL/GenBank/DDBJ databases">
        <title>De novo assembly and annotation of 12 fungi associated with fruit tree decline syndrome in Ontario, Canada.</title>
        <authorList>
            <person name="Sulman M."/>
            <person name="Ellouze W."/>
            <person name="Ilyukhin E."/>
        </authorList>
    </citation>
    <scope>NUCLEOTIDE SEQUENCE [LARGE SCALE GENOMIC DNA]</scope>
    <source>
        <strain evidence="7 8">FDS-637</strain>
    </source>
</reference>
<keyword evidence="8" id="KW-1185">Reference proteome</keyword>
<dbReference type="Pfam" id="PF00170">
    <property type="entry name" value="bZIP_1"/>
    <property type="match status" value="1"/>
</dbReference>
<feature type="region of interest" description="Disordered" evidence="5">
    <location>
        <begin position="1"/>
        <end position="29"/>
    </location>
</feature>
<dbReference type="PANTHER" id="PTHR19304">
    <property type="entry name" value="CYCLIC-AMP RESPONSE ELEMENT BINDING PROTEIN"/>
    <property type="match status" value="1"/>
</dbReference>
<dbReference type="InterPro" id="IPR004827">
    <property type="entry name" value="bZIP"/>
</dbReference>
<feature type="compositionally biased region" description="Polar residues" evidence="5">
    <location>
        <begin position="1"/>
        <end position="12"/>
    </location>
</feature>
<dbReference type="CDD" id="cd14687">
    <property type="entry name" value="bZIP_ATF2"/>
    <property type="match status" value="1"/>
</dbReference>